<dbReference type="InterPro" id="IPR027417">
    <property type="entry name" value="P-loop_NTPase"/>
</dbReference>
<dbReference type="SUPFAM" id="SSF52540">
    <property type="entry name" value="P-loop containing nucleoside triphosphate hydrolases"/>
    <property type="match status" value="1"/>
</dbReference>
<evidence type="ECO:0000256" key="3">
    <source>
        <dbReference type="ARBA" id="ARBA00022741"/>
    </source>
</evidence>
<proteinExistence type="inferred from homology"/>
<dbReference type="CDD" id="cd03230">
    <property type="entry name" value="ABC_DR_subfamily_A"/>
    <property type="match status" value="1"/>
</dbReference>
<evidence type="ECO:0000313" key="7">
    <source>
        <dbReference type="Proteomes" id="UP000001784"/>
    </source>
</evidence>
<protein>
    <submittedName>
        <fullName evidence="6">ABC transporter related</fullName>
    </submittedName>
</protein>
<dbReference type="PROSITE" id="PS50893">
    <property type="entry name" value="ABC_TRANSPORTER_2"/>
    <property type="match status" value="1"/>
</dbReference>
<dbReference type="OrthoDB" id="9809450at2"/>
<evidence type="ECO:0000313" key="6">
    <source>
        <dbReference type="EMBL" id="ABK17442.1"/>
    </source>
</evidence>
<dbReference type="InParanoid" id="A0LJ40"/>
<keyword evidence="2" id="KW-0813">Transport</keyword>
<dbReference type="KEGG" id="sfu:Sfum_1755"/>
<dbReference type="InterPro" id="IPR003593">
    <property type="entry name" value="AAA+_ATPase"/>
</dbReference>
<evidence type="ECO:0000256" key="4">
    <source>
        <dbReference type="ARBA" id="ARBA00022840"/>
    </source>
</evidence>
<dbReference type="RefSeq" id="WP_011698612.1">
    <property type="nucleotide sequence ID" value="NC_008554.1"/>
</dbReference>
<dbReference type="SMART" id="SM00382">
    <property type="entry name" value="AAA"/>
    <property type="match status" value="1"/>
</dbReference>
<reference evidence="6 7" key="1">
    <citation type="submission" date="2006-10" db="EMBL/GenBank/DDBJ databases">
        <title>Complete sequence of Syntrophobacter fumaroxidans MPOB.</title>
        <authorList>
            <consortium name="US DOE Joint Genome Institute"/>
            <person name="Copeland A."/>
            <person name="Lucas S."/>
            <person name="Lapidus A."/>
            <person name="Barry K."/>
            <person name="Detter J.C."/>
            <person name="Glavina del Rio T."/>
            <person name="Hammon N."/>
            <person name="Israni S."/>
            <person name="Pitluck S."/>
            <person name="Goltsman E.G."/>
            <person name="Martinez M."/>
            <person name="Schmutz J."/>
            <person name="Larimer F."/>
            <person name="Land M."/>
            <person name="Hauser L."/>
            <person name="Kyrpides N."/>
            <person name="Kim E."/>
            <person name="Boone D.R."/>
            <person name="Brockman F."/>
            <person name="Culley D."/>
            <person name="Ferry J."/>
            <person name="Gunsalus R."/>
            <person name="McInerney M.J."/>
            <person name="Morrison M."/>
            <person name="Plugge C."/>
            <person name="Rohlin L."/>
            <person name="Scholten J."/>
            <person name="Sieber J."/>
            <person name="Stams A.J.M."/>
            <person name="Worm P."/>
            <person name="Henstra A.M."/>
            <person name="Richardson P."/>
        </authorList>
    </citation>
    <scope>NUCLEOTIDE SEQUENCE [LARGE SCALE GENOMIC DNA]</scope>
    <source>
        <strain evidence="7">DSM 10017 / MPOB</strain>
    </source>
</reference>
<accession>A0LJ40</accession>
<comment type="similarity">
    <text evidence="1">Belongs to the ABC transporter superfamily.</text>
</comment>
<feature type="domain" description="ABC transporter" evidence="5">
    <location>
        <begin position="2"/>
        <end position="231"/>
    </location>
</feature>
<dbReference type="GO" id="GO:0005524">
    <property type="term" value="F:ATP binding"/>
    <property type="evidence" value="ECO:0007669"/>
    <property type="project" value="UniProtKB-KW"/>
</dbReference>
<dbReference type="HOGENOM" id="CLU_000604_1_2_7"/>
<dbReference type="Proteomes" id="UP000001784">
    <property type="component" value="Chromosome"/>
</dbReference>
<dbReference type="Pfam" id="PF00005">
    <property type="entry name" value="ABC_tran"/>
    <property type="match status" value="1"/>
</dbReference>
<evidence type="ECO:0000259" key="5">
    <source>
        <dbReference type="PROSITE" id="PS50893"/>
    </source>
</evidence>
<keyword evidence="7" id="KW-1185">Reference proteome</keyword>
<dbReference type="Gene3D" id="3.40.50.300">
    <property type="entry name" value="P-loop containing nucleotide triphosphate hydrolases"/>
    <property type="match status" value="1"/>
</dbReference>
<sequence>MIEAEGLTKFYGSLPAIRDVSFQVEKGEVVGFLGPNGAGKSTTIRILTCYMPPTTGAARVNGLDCFEKSLEVRRVVGYLPESVPLYGEMTVTRFLRFAAAAKKVEARAIKKEIDRVVDVCALEKVSNRIIGHLSKGYRQRVGLAQALLNNPPVLVLDEPTIGLDPGQIIEIRKLIQELGGEHTILLSSHILPEVAQICQRVMIINKGQIIATDSPSNLTSRLQKTARLVIEVNGPAEPLIQALGELKGVQKVTPGQENGARMTIETDPGADLRAEIARLVIGKGLDLLELRAVDLSLEDIFVQLVTEEPSQEEPQS</sequence>
<gene>
    <name evidence="6" type="ordered locus">Sfum_1755</name>
</gene>
<evidence type="ECO:0000256" key="1">
    <source>
        <dbReference type="ARBA" id="ARBA00005417"/>
    </source>
</evidence>
<name>A0LJ40_SYNFM</name>
<dbReference type="STRING" id="335543.Sfum_1755"/>
<organism evidence="6 7">
    <name type="scientific">Syntrophobacter fumaroxidans (strain DSM 10017 / MPOB)</name>
    <dbReference type="NCBI Taxonomy" id="335543"/>
    <lineage>
        <taxon>Bacteria</taxon>
        <taxon>Pseudomonadati</taxon>
        <taxon>Thermodesulfobacteriota</taxon>
        <taxon>Syntrophobacteria</taxon>
        <taxon>Syntrophobacterales</taxon>
        <taxon>Syntrophobacteraceae</taxon>
        <taxon>Syntrophobacter</taxon>
    </lineage>
</organism>
<evidence type="ECO:0000256" key="2">
    <source>
        <dbReference type="ARBA" id="ARBA00022448"/>
    </source>
</evidence>
<dbReference type="PANTHER" id="PTHR43335">
    <property type="entry name" value="ABC TRANSPORTER, ATP-BINDING PROTEIN"/>
    <property type="match status" value="1"/>
</dbReference>
<dbReference type="GO" id="GO:0016887">
    <property type="term" value="F:ATP hydrolysis activity"/>
    <property type="evidence" value="ECO:0007669"/>
    <property type="project" value="InterPro"/>
</dbReference>
<dbReference type="PANTHER" id="PTHR43335:SF4">
    <property type="entry name" value="ABC TRANSPORTER, ATP-BINDING PROTEIN"/>
    <property type="match status" value="1"/>
</dbReference>
<dbReference type="EMBL" id="CP000478">
    <property type="protein sequence ID" value="ABK17442.1"/>
    <property type="molecule type" value="Genomic_DNA"/>
</dbReference>
<dbReference type="eggNOG" id="COG1131">
    <property type="taxonomic scope" value="Bacteria"/>
</dbReference>
<dbReference type="InterPro" id="IPR003439">
    <property type="entry name" value="ABC_transporter-like_ATP-bd"/>
</dbReference>
<keyword evidence="3" id="KW-0547">Nucleotide-binding</keyword>
<dbReference type="AlphaFoldDB" id="A0LJ40"/>
<keyword evidence="4" id="KW-0067">ATP-binding</keyword>